<evidence type="ECO:0000256" key="3">
    <source>
        <dbReference type="ARBA" id="ARBA00023163"/>
    </source>
</evidence>
<dbReference type="InterPro" id="IPR044925">
    <property type="entry name" value="His-Me_finger_sf"/>
</dbReference>
<dbReference type="SUPFAM" id="SSF54060">
    <property type="entry name" value="His-Me finger endonucleases"/>
    <property type="match status" value="1"/>
</dbReference>
<gene>
    <name evidence="5" type="ORF">LCGC14_1317060</name>
</gene>
<reference evidence="5" key="1">
    <citation type="journal article" date="2015" name="Nature">
        <title>Complex archaea that bridge the gap between prokaryotes and eukaryotes.</title>
        <authorList>
            <person name="Spang A."/>
            <person name="Saw J.H."/>
            <person name="Jorgensen S.L."/>
            <person name="Zaremba-Niedzwiedzka K."/>
            <person name="Martijn J."/>
            <person name="Lind A.E."/>
            <person name="van Eijk R."/>
            <person name="Schleper C."/>
            <person name="Guy L."/>
            <person name="Ettema T.J."/>
        </authorList>
    </citation>
    <scope>NUCLEOTIDE SEQUENCE</scope>
</reference>
<evidence type="ECO:0000256" key="1">
    <source>
        <dbReference type="ARBA" id="ARBA00023015"/>
    </source>
</evidence>
<dbReference type="PANTHER" id="PTHR31677">
    <property type="entry name" value="AP2 DOMAIN CLASS TRANSCRIPTION FACTOR"/>
    <property type="match status" value="1"/>
</dbReference>
<dbReference type="EMBL" id="LAZR01007823">
    <property type="protein sequence ID" value="KKM82689.1"/>
    <property type="molecule type" value="Genomic_DNA"/>
</dbReference>
<comment type="caution">
    <text evidence="5">The sequence shown here is derived from an EMBL/GenBank/DDBJ whole genome shotgun (WGS) entry which is preliminary data.</text>
</comment>
<proteinExistence type="predicted"/>
<evidence type="ECO:0000259" key="4">
    <source>
        <dbReference type="PROSITE" id="PS51032"/>
    </source>
</evidence>
<feature type="domain" description="AP2/ERF" evidence="4">
    <location>
        <begin position="100"/>
        <end position="158"/>
    </location>
</feature>
<evidence type="ECO:0000256" key="2">
    <source>
        <dbReference type="ARBA" id="ARBA00023125"/>
    </source>
</evidence>
<dbReference type="GO" id="GO:0003700">
    <property type="term" value="F:DNA-binding transcription factor activity"/>
    <property type="evidence" value="ECO:0007669"/>
    <property type="project" value="InterPro"/>
</dbReference>
<organism evidence="5">
    <name type="scientific">marine sediment metagenome</name>
    <dbReference type="NCBI Taxonomy" id="412755"/>
    <lineage>
        <taxon>unclassified sequences</taxon>
        <taxon>metagenomes</taxon>
        <taxon>ecological metagenomes</taxon>
    </lineage>
</organism>
<dbReference type="PANTHER" id="PTHR31677:SF196">
    <property type="entry name" value="ETHYLENE-RESPONSIVE TRANSCRIPTION FACTOR ERF109"/>
    <property type="match status" value="1"/>
</dbReference>
<sequence>MRKILLTQGKFAIVDDKDFEWLNQWKWSASKSHNTFYAQRHTGKSRRTILMHRQILNVPSGFETDHRNSNGLDNRRCNIRRCTTAQNHQNEQPIRGGTSKYKGVTYHKNYRDKKYTAHIKHKGEKFYLGCFGTEIEAAKAYDTKAKELFGEFARPNFIPESDLPTYGQMVKWQREGLADYS</sequence>
<dbReference type="InterPro" id="IPR001471">
    <property type="entry name" value="AP2/ERF_dom"/>
</dbReference>
<dbReference type="AlphaFoldDB" id="A0A0F9KKM5"/>
<dbReference type="GO" id="GO:0003677">
    <property type="term" value="F:DNA binding"/>
    <property type="evidence" value="ECO:0007669"/>
    <property type="project" value="UniProtKB-KW"/>
</dbReference>
<keyword evidence="1" id="KW-0805">Transcription regulation</keyword>
<accession>A0A0F9KKM5</accession>
<protein>
    <recommendedName>
        <fullName evidence="4">AP2/ERF domain-containing protein</fullName>
    </recommendedName>
</protein>
<keyword evidence="2" id="KW-0238">DNA-binding</keyword>
<dbReference type="InterPro" id="IPR016177">
    <property type="entry name" value="DNA-bd_dom_sf"/>
</dbReference>
<keyword evidence="3" id="KW-0804">Transcription</keyword>
<evidence type="ECO:0000313" key="5">
    <source>
        <dbReference type="EMBL" id="KKM82689.1"/>
    </source>
</evidence>
<dbReference type="Gene3D" id="3.30.730.10">
    <property type="entry name" value="AP2/ERF domain"/>
    <property type="match status" value="1"/>
</dbReference>
<dbReference type="SMART" id="SM00380">
    <property type="entry name" value="AP2"/>
    <property type="match status" value="1"/>
</dbReference>
<dbReference type="InterPro" id="IPR036955">
    <property type="entry name" value="AP2/ERF_dom_sf"/>
</dbReference>
<name>A0A0F9KKM5_9ZZZZ</name>
<dbReference type="SUPFAM" id="SSF54171">
    <property type="entry name" value="DNA-binding domain"/>
    <property type="match status" value="1"/>
</dbReference>
<dbReference type="PROSITE" id="PS51032">
    <property type="entry name" value="AP2_ERF"/>
    <property type="match status" value="1"/>
</dbReference>